<reference evidence="2" key="1">
    <citation type="submission" date="2016-11" db="UniProtKB">
        <authorList>
            <consortium name="WormBaseParasite"/>
        </authorList>
    </citation>
    <scope>IDENTIFICATION</scope>
    <source>
        <strain evidence="2">KR3021</strain>
    </source>
</reference>
<protein>
    <submittedName>
        <fullName evidence="2">Protein-tyrosine-phosphatase</fullName>
    </submittedName>
</protein>
<evidence type="ECO:0000313" key="2">
    <source>
        <dbReference type="WBParaSite" id="RSKR_0001050800.1"/>
    </source>
</evidence>
<organism evidence="1 2">
    <name type="scientific">Rhabditophanes sp. KR3021</name>
    <dbReference type="NCBI Taxonomy" id="114890"/>
    <lineage>
        <taxon>Eukaryota</taxon>
        <taxon>Metazoa</taxon>
        <taxon>Ecdysozoa</taxon>
        <taxon>Nematoda</taxon>
        <taxon>Chromadorea</taxon>
        <taxon>Rhabditida</taxon>
        <taxon>Tylenchina</taxon>
        <taxon>Panagrolaimomorpha</taxon>
        <taxon>Strongyloidoidea</taxon>
        <taxon>Alloionematidae</taxon>
        <taxon>Rhabditophanes</taxon>
    </lineage>
</organism>
<dbReference type="Proteomes" id="UP000095286">
    <property type="component" value="Unplaced"/>
</dbReference>
<sequence length="4756" mass="531546">MGPSSKGSQRRNVPFLITAFILILSPTILEAVNQGHEHRGVRAKRQAQGTESLLTVEWEGIQSGDHQDDSVKGFLVEFRAEKDTQWNVHSSLIPYKGANHSYRVQIPHLPAAGIVYFVRIKVLGKDNEILVETPEIRAKNEIVSIRCESDKITAPRNIRMADVTKYSVALSWDAPECGSVGEYQIEANSVGENEFDVHRQTVNHPSASIANLLPGNSYNIRVRAIDRSHQEGPWSDEAFAATTMGTSPRKLPGINVLYLTPTDLRINYQHFDDEKLQYYEIVLTELLDDDLKKIERLKIPPNTLTNLFTGLKPASSYAVGIIAYVNYEPAIIYTATVDTPIKDISVASKKKEDKPVVTKEGYNHLRVNWRKMDNIGEIAYFVIEYKLHNETKWRALDHPVLIKDHVKDYEMISETLAKAFSIRILSIDKHKQVLGKSGEIGLDHISDDNSCNGQNGIPLNIQYESDGSSSVTYTWKSPTCENVDNLLDGYEYLFWNTETEQIPEQGTFTRQATTALHNLNPKSIYGFRVRCRFTNSHSPWSDTIEISPSVTKQNDDGSDSTDSNLYNLRLSLDPPINYLIFTPLEEHRGTIAKVKLSYKGTEDDEWKRIVTSPTDLHCPPHVANAEKNYCYDLANLSLGVQYTSDVIFQLDDGTWTKHGSPLFFVLVEAPEETSLPPAKPNSLTISPSQGGSLEIRWLPPLSNIPVERYEITAVDLHTQNVIKEIVPGTAFVHSLELPLHGSGVYEVTVTAISHNNERGEAAKEQISVTNPSQQPKFVIRGTLDGVPFTETITADTREHRMPLNKASNWSLTIKITNSLGQGPESEPALFTSDSSPLEPKIELLTEPVITQKGADLLVQWTSKGSGRNIYAYRVQYQTGGSGWNPYGQLVPYVGEEQKYQQVLSGLLQGNQYTGNKINVHVQALDRNSYVLYTTPAVTAQTQCVAPSHPPQQVTLESVDPRHVKLQFSQPPISSIGCSLFEYELQVDEPANIAPIKISSKQQNYIFASEANQNWVVRIRTVNSAGQSPFSQGVATKTPAMGELIEGPSLSQGHGSPRITWRASAGSENVVKHFEVEFRDLNNPNGQWKVLDRPIIYAGTQRPYSADLNTLPSEHPHVVRVKAFDGQRTAVYTSGTISVQNQKTCSAPRRPPTNFLVSAVGPTQLLVKWTPIEASETNCPIWYVIKYSSTNPPGKYSSPNSQGFKNVTGGENQVIFDSAPFAKWSFEIQAANPGGASTWSIVENVQTLDTAPGPVSSLSINALSSNTIQVTWRPPANPNGVISSYEITYQLISRGMCDQTPERPITVKSTQPSYTISGLHPHSTYRVGIAAVTTSAGERVTDDVTTDQFTPTAPPAHITVTRTTESSTELSWHAPNCLQTNGDITEYEYEVAPADPRSTARRISDTTKGSRVQISGLQPATQYKLKLRAYTSKGPGPWSHETRFVTSGSSAVNQPEVIGVVHEGGTDAQVIWQNSEDNRHDKFRCRYNAQNSNKVEQKEFPARSPCEEALIRAQQLPAPPPRTNYGCGRINNVEADKSYSVSLQAHVQGGDWQPWTPPKQQVVQPPKLGPVPIASLYKISSTTTSLTFGWKVEVFDLTRCTSFRITVAPTDGRGHPQTYTVDKDTKQYTSTNLRPNTLYRVSVEAVTIGITSPGKSVDMSTDAEKMLELAYRPKVIEEKPSTITIQWDVDFSSKCANFVIEYKIENGAWQDYERVVPCNPGKRTYIATVENLQTNSAVDFRVKVVDQLGRTSNPSPEVRGRTKCMAPESPPQGIRVDAPTMNNVRVSWSRPPKSSWNCDQLNIEVGYVMQDQPERIIPVPGDKTDYNFPSEPNTKWSIRLRATNQMGQSPWSAPQSITTRQGAPGAVRDLISNEQSPNEIRVSWKSPLLTRGTIVGYDISYRLKHRLACPDEDPRDVSRDFVTIYNHKDLTYTLTGLLPYSLYEIKINARTTELGPSETTEVSTEMQPPSAPPLNLQYTYALPRSVSFQWEGVDCSQRHGNIINYEYEIIGQDDWAKLERQIANTSSTTVAISSVKAYNNMGGGPNTENLDVMTAAADAPLPPQDLVVTHEGTDYFSISWLPPYPPYGPHSHFKIRHTLLSTENWAEIELDINNPKLKCPAHTARFCYNVTNLVSGVQYKAQVAAKIEGGSYGGYSSIVIANTLQELPDAPRGIELIAKTDHSLHIKWIPPISRYTTQYKLNIVAMDEINAKPETYHVDHPTVDYIFEHLKPETYYNISISAGNKQKFGSTIWSTYETAPFKIPIILEAPIVTTDGPNSLNVQWKAVADQKNRVSGYIIEFRTSDNSVWSEYGDVIKHDSVKRIYNSKLQGLEADTLYLIRIRVVDKKQRTSEPSPEAEGRTSCDAPLAPPTNIQASSPSNTQIKINWQSPRKDSWNCGDVKFKVEYSMGGDKKQEIVLPSSALEKFFDSLPNTEWRIKLRTENDAGHSDWSNELKIKTSEGAPGPVSGLKARPLGPNSIKVTWTAPVNPNGVISGYTVTYQLKSLGECGEKNSKPITVNTNDPSTVLKDLLPDATYSIAVTPHTSLPGEESEAILVTTEEDVPAGSPKQLKVNSITSSRADVTWSDLDCEQRNGKITEYEYELVSVDKYGENKSDTVNIRRVFFEDLAPFNTYKIRILAHNSKGKGPFGEFLEFRTLSSPPSKPEDLREEKSNPNSVEISFLPPSLPNGIIEGYKVKYTPSNKFNFKEIKVTLDDLVCSDSSMKDRLCYRLSGLDPEEQFDISIAAFNGEYGEYSDTLEIKTELQNIPVLENLLEVDFAKSTSIGLKWTGFEGEESKHILGYVIEFKGENEDEWVEYGSVVKHRSHSNNYKLTVKDLTEATEYFFRLKIVGKGDKRGSPGPETHAKTMCGKPEEPPHNLVITSDFNQIKITFSKPEESTFKCDNVEFILEYVNTTNRGTINIPMDAETELVLESQPGAKWDIKMKTQTIEEGVKPLFSRWSDKSSVVTQSSPGEIFLNVEPKSPTTAEVQWDLTEKEKNWKYGVDLSYKLVKLGSCDVTLKMHNEKPIRLENVQEKRLTLENLKPGSEYEIIAEFLRIKPSHFSGSVKPQQTVRRFKTEASTPTGPPTSLKVLSRGEKELSFQWEPPACSDQNGEITQYEYEITGLDSWNDDEVKVGVHPRTKIVVGELQPGSLYKFRVRGYTSEGAGPWSEPIEARTTGQEIGAPRELSAILTKSTSIQLTWLPPYPERSTVTAYKIKYSPRTDDSNPIEVEVSGDQLSCDGYNSPLLTKDNICSTIIGLMPSSTFKFNVAAKGASGNWGPWSSDYFSTTRKDDDSVLGGSLKLISAGHDNLRVKWTPPAIISDNINKYELFISVASSLDTNPKKHSASGTQREFHFRNLNAVTSYNVTVHGLSEDKKLWFISGTFLTTDYGTGLLPWLGPPTDLNLIEKSDSMLHVQWEPPFVVDPALRDLITHYRVTISPLDPDTFAAGTPKNYTVSVPGTTIRFDNLNPETVYNITVQGGTNSGYGENLWGTYSTLATGQNHILKLKDRTPSTLTVEWDPVWGTSHKGYVIAAKSLTSVFPHVRLNIIKSFEVDASSTSYVIHGLDPSTTYNVSLILRDQNAGASGTWSTLPPGWYLPASNQCDKSNGAISLNILPIVVGTSNNIYYQVRYLRLNQPDFIWIEESERKSADMLCPKEECGKLCYLVFNLDHAPNEYVFQMRAKVNGEWNRWKTVGRQTRVEPVEGLLGCCIVPPPFFVDHIGQENTFMVVDVSPAATDKNVTRYYVVVDERDPPGDTNWTRLTDKVTSNKHKISYYVAASFDSNTLTESTKVKLGDGSVIGGKYRSRKSHEMYTNGQAVPLLSPSKESRNVHGMESGAYIKERGDFEDGYSRGFRDAKNLGNAANARKFLNEELGNQNDRFHEGYVKGLHDNGMKGFSQSMHNLAQKRPSDGTYSPGYMQGFKDGNSGHFGDNITDSLLRRLEESYPKDDEFRKGYLDGFKDAVSTRLGTRSFQDSRQLQKSLTELTERLVSLEKTKGDEIHSTRIYHVYNQGEGQYGVSSTGQQLAQELDEIQSQSRRSTLRRHYTPGDYLKYASDAEAGYSSLGQTRRSMSASALGRETSHQETSRSRHMSGASYMSRASGIDRQATDTFTKPYKYRSKSDIGSPRRYASTTLLNGARPGPSTPHNKADALHTLQKELDTLSRSPGGYASDTGFRNRPNTGYSNYDYESGFTTGRVISPTTTLPTSPDPTLEREKSEALKLAKDEGDKARLAEAAKRDAERAAEEESRKAKKSELGRLNAEANAKIEAEKALAADISRQNAEKRARDEADKSRQMDLARRDAERNAEAEKEKARKSEQGRINAEMEAAAEAEKARLAELGRLDAERAARDEAERARQSEAAQREAEKRAREEAEKARAAERARLEAERIAQQEYEKARESERAQRDAERDAQNEQEKSKDADRKRRQAEQIAQAEAEKAKKANEAKDAAEKIANIEAEKAMAALQDNDTLQRHSALEGERARNAERQARDQGDRAAAAERDRQNYLRAVQEERDRALKAEQNAANEKERSRRANLEKDELLKLAQDERDRALRAQREADAEREKGRLGDLEKQDLIEMAQKERERARKAEENAAGEKERLRQADLEREDLLKIAQDERNRALNAEKMADAERENARRSMLDKEALERAAQDEHERAYQLEKKMFEVEQAAREENARLKRLSKDEATKRHSQYEIEKDLLTAKVHETANALNELVKSVSQNCLVSSPNEKFARTHVSTSVAQSTSEKGMLF</sequence>
<accession>A0AC35UE32</accession>
<proteinExistence type="predicted"/>
<evidence type="ECO:0000313" key="1">
    <source>
        <dbReference type="Proteomes" id="UP000095286"/>
    </source>
</evidence>
<dbReference type="WBParaSite" id="RSKR_0001050800.1">
    <property type="protein sequence ID" value="RSKR_0001050800.1"/>
    <property type="gene ID" value="RSKR_0001050800"/>
</dbReference>
<name>A0AC35UE32_9BILA</name>